<dbReference type="AlphaFoldDB" id="A0A7C9TQ39"/>
<organism evidence="2 3">
    <name type="scientific">Galbitalea soli</name>
    <dbReference type="NCBI Taxonomy" id="1268042"/>
    <lineage>
        <taxon>Bacteria</taxon>
        <taxon>Bacillati</taxon>
        <taxon>Actinomycetota</taxon>
        <taxon>Actinomycetes</taxon>
        <taxon>Micrococcales</taxon>
        <taxon>Microbacteriaceae</taxon>
        <taxon>Galbitalea</taxon>
    </lineage>
</organism>
<dbReference type="EMBL" id="JAAGWZ010000001">
    <property type="protein sequence ID" value="NEM90500.1"/>
    <property type="molecule type" value="Genomic_DNA"/>
</dbReference>
<evidence type="ECO:0000313" key="2">
    <source>
        <dbReference type="EMBL" id="NEM90500.1"/>
    </source>
</evidence>
<dbReference type="Proteomes" id="UP000479756">
    <property type="component" value="Unassembled WGS sequence"/>
</dbReference>
<dbReference type="PANTHER" id="PTHR43252:SF7">
    <property type="entry name" value="TRANSCRIPTIONAL REGULATOR YQJI"/>
    <property type="match status" value="1"/>
</dbReference>
<dbReference type="InterPro" id="IPR036388">
    <property type="entry name" value="WH-like_DNA-bd_sf"/>
</dbReference>
<dbReference type="RefSeq" id="WP_163472143.1">
    <property type="nucleotide sequence ID" value="NZ_JAAGWZ010000001.1"/>
</dbReference>
<dbReference type="SUPFAM" id="SSF46785">
    <property type="entry name" value="Winged helix' DNA-binding domain"/>
    <property type="match status" value="1"/>
</dbReference>
<protein>
    <submittedName>
        <fullName evidence="2">PadR family transcriptional regulator</fullName>
    </submittedName>
</protein>
<evidence type="ECO:0000313" key="3">
    <source>
        <dbReference type="Proteomes" id="UP000479756"/>
    </source>
</evidence>
<accession>A0A7C9TQ39</accession>
<dbReference type="Gene3D" id="1.10.10.10">
    <property type="entry name" value="Winged helix-like DNA-binding domain superfamily/Winged helix DNA-binding domain"/>
    <property type="match status" value="1"/>
</dbReference>
<dbReference type="Pfam" id="PF03551">
    <property type="entry name" value="PadR"/>
    <property type="match status" value="1"/>
</dbReference>
<reference evidence="2 3" key="1">
    <citation type="journal article" date="2014" name="Int. J. Syst. Evol. Microbiol.">
        <title>Description of Galbitalea soli gen. nov., sp. nov., and Frondihabitans sucicola sp. nov.</title>
        <authorList>
            <person name="Kim S.J."/>
            <person name="Lim J.M."/>
            <person name="Ahn J.H."/>
            <person name="Weon H.Y."/>
            <person name="Hamada M."/>
            <person name="Suzuki K."/>
            <person name="Ahn T.Y."/>
            <person name="Kwon S.W."/>
        </authorList>
    </citation>
    <scope>NUCLEOTIDE SEQUENCE [LARGE SCALE GENOMIC DNA]</scope>
    <source>
        <strain evidence="2 3">NBRC 108727</strain>
    </source>
</reference>
<dbReference type="PANTHER" id="PTHR43252">
    <property type="entry name" value="TRANSCRIPTIONAL REGULATOR YQJI"/>
    <property type="match status" value="1"/>
</dbReference>
<evidence type="ECO:0000259" key="1">
    <source>
        <dbReference type="Pfam" id="PF03551"/>
    </source>
</evidence>
<feature type="domain" description="Transcription regulator PadR N-terminal" evidence="1">
    <location>
        <begin position="9"/>
        <end position="85"/>
    </location>
</feature>
<dbReference type="InterPro" id="IPR036390">
    <property type="entry name" value="WH_DNA-bd_sf"/>
</dbReference>
<keyword evidence="3" id="KW-1185">Reference proteome</keyword>
<name>A0A7C9TQ39_9MICO</name>
<comment type="caution">
    <text evidence="2">The sequence shown here is derived from an EMBL/GenBank/DDBJ whole genome shotgun (WGS) entry which is preliminary data.</text>
</comment>
<sequence length="188" mass="21181">MSSIRLYLLDALAERGPMHGHQLRLLAEEEHVHVWTDISVGAVYGALKRMLADGLIRETRSERAGSYPQRQVYEITEQGIAALREMRAAALGAVVIRTDPFDLAMTRLDRDRLDDLPTVIAERIRTLEHMLDDAHAMLDRAAPYLTVGEAFVMTHKVARIRADIAWHHELLTELPAIIADESARKDPS</sequence>
<proteinExistence type="predicted"/>
<gene>
    <name evidence="2" type="ORF">G3T37_03930</name>
</gene>
<dbReference type="InterPro" id="IPR005149">
    <property type="entry name" value="Tscrpt_reg_PadR_N"/>
</dbReference>